<feature type="region of interest" description="Disordered" evidence="6">
    <location>
        <begin position="20"/>
        <end position="43"/>
    </location>
</feature>
<dbReference type="STRING" id="81972.D7KZC6"/>
<dbReference type="Gramene" id="scaffold_202161.1">
    <property type="protein sequence ID" value="scaffold_202161.1"/>
    <property type="gene ID" value="scaffold_202161.1"/>
</dbReference>
<dbReference type="PANTHER" id="PTHR11945">
    <property type="entry name" value="MADS BOX PROTEIN"/>
    <property type="match status" value="1"/>
</dbReference>
<dbReference type="GO" id="GO:0046983">
    <property type="term" value="F:protein dimerization activity"/>
    <property type="evidence" value="ECO:0007669"/>
    <property type="project" value="InterPro"/>
</dbReference>
<proteinExistence type="predicted"/>
<evidence type="ECO:0000256" key="6">
    <source>
        <dbReference type="SAM" id="MobiDB-lite"/>
    </source>
</evidence>
<reference evidence="9" key="1">
    <citation type="journal article" date="2011" name="Nat. Genet.">
        <title>The Arabidopsis lyrata genome sequence and the basis of rapid genome size change.</title>
        <authorList>
            <person name="Hu T.T."/>
            <person name="Pattyn P."/>
            <person name="Bakker E.G."/>
            <person name="Cao J."/>
            <person name="Cheng J.-F."/>
            <person name="Clark R.M."/>
            <person name="Fahlgren N."/>
            <person name="Fawcett J.A."/>
            <person name="Grimwood J."/>
            <person name="Gundlach H."/>
            <person name="Haberer G."/>
            <person name="Hollister J.D."/>
            <person name="Ossowski S."/>
            <person name="Ottilar R.P."/>
            <person name="Salamov A.A."/>
            <person name="Schneeberger K."/>
            <person name="Spannagl M."/>
            <person name="Wang X."/>
            <person name="Yang L."/>
            <person name="Nasrallah M.E."/>
            <person name="Bergelson J."/>
            <person name="Carrington J.C."/>
            <person name="Gaut B.S."/>
            <person name="Schmutz J."/>
            <person name="Mayer K.F.X."/>
            <person name="Van de Peer Y."/>
            <person name="Grigoriev I.V."/>
            <person name="Nordborg M."/>
            <person name="Weigel D."/>
            <person name="Guo Y.-L."/>
        </authorList>
    </citation>
    <scope>NUCLEOTIDE SEQUENCE [LARGE SCALE GENOMIC DNA]</scope>
    <source>
        <strain evidence="9">cv. MN47</strain>
    </source>
</reference>
<dbReference type="HOGENOM" id="CLU_1273772_0_0_1"/>
<dbReference type="FunFam" id="3.40.1810.10:FF:000006">
    <property type="entry name" value="Agamous-like MADS-box protein AGL62"/>
    <property type="match status" value="1"/>
</dbReference>
<dbReference type="Proteomes" id="UP000008694">
    <property type="component" value="Unassembled WGS sequence"/>
</dbReference>
<evidence type="ECO:0000259" key="7">
    <source>
        <dbReference type="PROSITE" id="PS50066"/>
    </source>
</evidence>
<dbReference type="InterPro" id="IPR002100">
    <property type="entry name" value="TF_MADSbox"/>
</dbReference>
<dbReference type="InterPro" id="IPR036879">
    <property type="entry name" value="TF_MADSbox_sf"/>
</dbReference>
<name>D7KZC6_ARALL</name>
<dbReference type="PROSITE" id="PS50066">
    <property type="entry name" value="MADS_BOX_2"/>
    <property type="match status" value="1"/>
</dbReference>
<accession>D7KZC6</accession>
<keyword evidence="5" id="KW-0539">Nucleus</keyword>
<dbReference type="GO" id="GO:0005634">
    <property type="term" value="C:nucleus"/>
    <property type="evidence" value="ECO:0007669"/>
    <property type="project" value="UniProtKB-SubCell"/>
</dbReference>
<keyword evidence="3" id="KW-0238">DNA-binding</keyword>
<dbReference type="OrthoDB" id="1896642at2759"/>
<dbReference type="Gene3D" id="3.40.1810.10">
    <property type="entry name" value="Transcription factor, MADS-box"/>
    <property type="match status" value="1"/>
</dbReference>
<gene>
    <name evidence="8" type="ORF">ARALYDRAFT_895087</name>
</gene>
<dbReference type="AlphaFoldDB" id="D7KZC6"/>
<feature type="compositionally biased region" description="Low complexity" evidence="6">
    <location>
        <begin position="20"/>
        <end position="30"/>
    </location>
</feature>
<evidence type="ECO:0000313" key="9">
    <source>
        <dbReference type="Proteomes" id="UP000008694"/>
    </source>
</evidence>
<keyword evidence="4" id="KW-0804">Transcription</keyword>
<evidence type="ECO:0000256" key="4">
    <source>
        <dbReference type="ARBA" id="ARBA00023163"/>
    </source>
</evidence>
<evidence type="ECO:0000256" key="5">
    <source>
        <dbReference type="ARBA" id="ARBA00023242"/>
    </source>
</evidence>
<dbReference type="SMART" id="SM00432">
    <property type="entry name" value="MADS"/>
    <property type="match status" value="1"/>
</dbReference>
<organism evidence="9">
    <name type="scientific">Arabidopsis lyrata subsp. lyrata</name>
    <name type="common">Lyre-leaved rock-cress</name>
    <dbReference type="NCBI Taxonomy" id="81972"/>
    <lineage>
        <taxon>Eukaryota</taxon>
        <taxon>Viridiplantae</taxon>
        <taxon>Streptophyta</taxon>
        <taxon>Embryophyta</taxon>
        <taxon>Tracheophyta</taxon>
        <taxon>Spermatophyta</taxon>
        <taxon>Magnoliopsida</taxon>
        <taxon>eudicotyledons</taxon>
        <taxon>Gunneridae</taxon>
        <taxon>Pentapetalae</taxon>
        <taxon>rosids</taxon>
        <taxon>malvids</taxon>
        <taxon>Brassicales</taxon>
        <taxon>Brassicaceae</taxon>
        <taxon>Camelineae</taxon>
        <taxon>Arabidopsis</taxon>
    </lineage>
</organism>
<evidence type="ECO:0000256" key="2">
    <source>
        <dbReference type="ARBA" id="ARBA00023015"/>
    </source>
</evidence>
<dbReference type="EMBL" id="GL348714">
    <property type="protein sequence ID" value="EFH65129.1"/>
    <property type="molecule type" value="Genomic_DNA"/>
</dbReference>
<dbReference type="GO" id="GO:0000981">
    <property type="term" value="F:DNA-binding transcription factor activity, RNA polymerase II-specific"/>
    <property type="evidence" value="ECO:0007669"/>
    <property type="project" value="TreeGrafter"/>
</dbReference>
<evidence type="ECO:0000256" key="1">
    <source>
        <dbReference type="ARBA" id="ARBA00004123"/>
    </source>
</evidence>
<evidence type="ECO:0000313" key="8">
    <source>
        <dbReference type="EMBL" id="EFH65129.1"/>
    </source>
</evidence>
<dbReference type="eggNOG" id="KOG0014">
    <property type="taxonomic scope" value="Eukaryota"/>
</dbReference>
<dbReference type="KEGG" id="aly:9323496"/>
<dbReference type="PRINTS" id="PR00404">
    <property type="entry name" value="MADSDOMAIN"/>
</dbReference>
<protein>
    <submittedName>
        <fullName evidence="8">MADS-box protein</fullName>
    </submittedName>
</protein>
<dbReference type="GO" id="GO:0000978">
    <property type="term" value="F:RNA polymerase II cis-regulatory region sequence-specific DNA binding"/>
    <property type="evidence" value="ECO:0007669"/>
    <property type="project" value="TreeGrafter"/>
</dbReference>
<dbReference type="SUPFAM" id="SSF55455">
    <property type="entry name" value="SRF-like"/>
    <property type="match status" value="1"/>
</dbReference>
<keyword evidence="2" id="KW-0805">Transcription regulation</keyword>
<dbReference type="PANTHER" id="PTHR11945:SF512">
    <property type="entry name" value="GENOME ASSEMBLY, CHROMOSOME: A07"/>
    <property type="match status" value="1"/>
</dbReference>
<feature type="domain" description="MADS-box" evidence="7">
    <location>
        <begin position="44"/>
        <end position="104"/>
    </location>
</feature>
<keyword evidence="9" id="KW-1185">Reference proteome</keyword>
<sequence length="226" mass="25677">MEDGEAEASTITCLPTTKQNPLQNPNLLVNPKKETKLKTPKTTKGRQKIEIKKIILENRRQVTFSKRRFGLFKKAAELSVLCGAQIGIITFSRVDRIYSFGNVDSLIDKYLRKTPVMLRSHPGGNVANGEEDNDGLMWWERAVESVPEEDMEEYKKALSVLRENLLTRIYQMSGDRTVENLPAFPNEMAMADWKLTNENLMARNDRGYAGNGGDLEFAFMSQNGRQ</sequence>
<dbReference type="Pfam" id="PF00319">
    <property type="entry name" value="SRF-TF"/>
    <property type="match status" value="1"/>
</dbReference>
<evidence type="ECO:0000256" key="3">
    <source>
        <dbReference type="ARBA" id="ARBA00023125"/>
    </source>
</evidence>
<comment type="subcellular location">
    <subcellularLocation>
        <location evidence="1">Nucleus</location>
    </subcellularLocation>
</comment>